<evidence type="ECO:0000256" key="1">
    <source>
        <dbReference type="SAM" id="MobiDB-lite"/>
    </source>
</evidence>
<name>A0AAN9GG94_9CAEN</name>
<feature type="compositionally biased region" description="Basic residues" evidence="1">
    <location>
        <begin position="27"/>
        <end position="36"/>
    </location>
</feature>
<evidence type="ECO:0000256" key="2">
    <source>
        <dbReference type="SAM" id="Phobius"/>
    </source>
</evidence>
<keyword evidence="2" id="KW-0812">Transmembrane</keyword>
<feature type="region of interest" description="Disordered" evidence="1">
    <location>
        <begin position="97"/>
        <end position="117"/>
    </location>
</feature>
<accession>A0AAN9GG94</accession>
<proteinExistence type="predicted"/>
<sequence>MGIAIGVVFIAVFAVVTVVICTIKKRKTKRRKPKRNKSQDYYENPDTIMDNLQSRQGAATGHPQVHGSQNPYAVCTVNQNKAFQIDDDGGEYDVLGNPKPKPTPGPVPIYSHLNNAT</sequence>
<keyword evidence="4" id="KW-1185">Reference proteome</keyword>
<organism evidence="3 4">
    <name type="scientific">Littorina saxatilis</name>
    <dbReference type="NCBI Taxonomy" id="31220"/>
    <lineage>
        <taxon>Eukaryota</taxon>
        <taxon>Metazoa</taxon>
        <taxon>Spiralia</taxon>
        <taxon>Lophotrochozoa</taxon>
        <taxon>Mollusca</taxon>
        <taxon>Gastropoda</taxon>
        <taxon>Caenogastropoda</taxon>
        <taxon>Littorinimorpha</taxon>
        <taxon>Littorinoidea</taxon>
        <taxon>Littorinidae</taxon>
        <taxon>Littorina</taxon>
    </lineage>
</organism>
<dbReference type="EMBL" id="JBAMIC010000007">
    <property type="protein sequence ID" value="KAK7106729.1"/>
    <property type="molecule type" value="Genomic_DNA"/>
</dbReference>
<feature type="region of interest" description="Disordered" evidence="1">
    <location>
        <begin position="27"/>
        <end position="67"/>
    </location>
</feature>
<feature type="transmembrane region" description="Helical" evidence="2">
    <location>
        <begin position="6"/>
        <end position="23"/>
    </location>
</feature>
<comment type="caution">
    <text evidence="3">The sequence shown here is derived from an EMBL/GenBank/DDBJ whole genome shotgun (WGS) entry which is preliminary data.</text>
</comment>
<evidence type="ECO:0000313" key="3">
    <source>
        <dbReference type="EMBL" id="KAK7106729.1"/>
    </source>
</evidence>
<keyword evidence="2" id="KW-1133">Transmembrane helix</keyword>
<reference evidence="3 4" key="1">
    <citation type="submission" date="2024-02" db="EMBL/GenBank/DDBJ databases">
        <title>Chromosome-scale genome assembly of the rough periwinkle Littorina saxatilis.</title>
        <authorList>
            <person name="De Jode A."/>
            <person name="Faria R."/>
            <person name="Formenti G."/>
            <person name="Sims Y."/>
            <person name="Smith T.P."/>
            <person name="Tracey A."/>
            <person name="Wood J.M.D."/>
            <person name="Zagrodzka Z.B."/>
            <person name="Johannesson K."/>
            <person name="Butlin R.K."/>
            <person name="Leder E.H."/>
        </authorList>
    </citation>
    <scope>NUCLEOTIDE SEQUENCE [LARGE SCALE GENOMIC DNA]</scope>
    <source>
        <strain evidence="3">Snail1</strain>
        <tissue evidence="3">Muscle</tissue>
    </source>
</reference>
<protein>
    <submittedName>
        <fullName evidence="3">Uncharacterized protein</fullName>
    </submittedName>
</protein>
<gene>
    <name evidence="3" type="ORF">V1264_017952</name>
</gene>
<keyword evidence="2" id="KW-0472">Membrane</keyword>
<evidence type="ECO:0000313" key="4">
    <source>
        <dbReference type="Proteomes" id="UP001374579"/>
    </source>
</evidence>
<dbReference type="Proteomes" id="UP001374579">
    <property type="component" value="Unassembled WGS sequence"/>
</dbReference>
<dbReference type="AlphaFoldDB" id="A0AAN9GG94"/>